<evidence type="ECO:0000313" key="1">
    <source>
        <dbReference type="EMBL" id="GIY94177.1"/>
    </source>
</evidence>
<reference evidence="1 2" key="1">
    <citation type="submission" date="2021-06" db="EMBL/GenBank/DDBJ databases">
        <title>Caerostris extrusa draft genome.</title>
        <authorList>
            <person name="Kono N."/>
            <person name="Arakawa K."/>
        </authorList>
    </citation>
    <scope>NUCLEOTIDE SEQUENCE [LARGE SCALE GENOMIC DNA]</scope>
</reference>
<name>A0AAV4XG67_CAEEX</name>
<dbReference type="Proteomes" id="UP001054945">
    <property type="component" value="Unassembled WGS sequence"/>
</dbReference>
<dbReference type="EMBL" id="BPLR01017755">
    <property type="protein sequence ID" value="GIY94177.1"/>
    <property type="molecule type" value="Genomic_DNA"/>
</dbReference>
<gene>
    <name evidence="1" type="ORF">CEXT_458611</name>
</gene>
<keyword evidence="2" id="KW-1185">Reference proteome</keyword>
<protein>
    <submittedName>
        <fullName evidence="1">Uncharacterized protein</fullName>
    </submittedName>
</protein>
<organism evidence="1 2">
    <name type="scientific">Caerostris extrusa</name>
    <name type="common">Bark spider</name>
    <name type="synonym">Caerostris bankana</name>
    <dbReference type="NCBI Taxonomy" id="172846"/>
    <lineage>
        <taxon>Eukaryota</taxon>
        <taxon>Metazoa</taxon>
        <taxon>Ecdysozoa</taxon>
        <taxon>Arthropoda</taxon>
        <taxon>Chelicerata</taxon>
        <taxon>Arachnida</taxon>
        <taxon>Araneae</taxon>
        <taxon>Araneomorphae</taxon>
        <taxon>Entelegynae</taxon>
        <taxon>Araneoidea</taxon>
        <taxon>Araneidae</taxon>
        <taxon>Caerostris</taxon>
    </lineage>
</organism>
<sequence length="116" mass="12788">MKFKFDDDYSPKHSSSTLVPSLTPCNFPCNFLFNETLLPPEAWIALQDGPGIYFKQTNKQTCEGPCHVIISEDATTPNTHSPLPPTPASFSPLITEATKIFPSFINIFPLNVPSST</sequence>
<proteinExistence type="predicted"/>
<comment type="caution">
    <text evidence="1">The sequence shown here is derived from an EMBL/GenBank/DDBJ whole genome shotgun (WGS) entry which is preliminary data.</text>
</comment>
<accession>A0AAV4XG67</accession>
<dbReference type="AlphaFoldDB" id="A0AAV4XG67"/>
<evidence type="ECO:0000313" key="2">
    <source>
        <dbReference type="Proteomes" id="UP001054945"/>
    </source>
</evidence>